<comment type="caution">
    <text evidence="8">The sequence shown here is derived from an EMBL/GenBank/DDBJ whole genome shotgun (WGS) entry which is preliminary data.</text>
</comment>
<dbReference type="GO" id="GO:0004673">
    <property type="term" value="F:protein histidine kinase activity"/>
    <property type="evidence" value="ECO:0007669"/>
    <property type="project" value="UniProtKB-EC"/>
</dbReference>
<accession>A0A0F9IXL5</accession>
<dbReference type="PANTHER" id="PTHR41523">
    <property type="entry name" value="TWO-COMPONENT SYSTEM SENSOR PROTEIN"/>
    <property type="match status" value="1"/>
</dbReference>
<dbReference type="GO" id="GO:0005524">
    <property type="term" value="F:ATP binding"/>
    <property type="evidence" value="ECO:0007669"/>
    <property type="project" value="UniProtKB-KW"/>
</dbReference>
<evidence type="ECO:0000313" key="8">
    <source>
        <dbReference type="EMBL" id="KKM24804.1"/>
    </source>
</evidence>
<organism evidence="8">
    <name type="scientific">marine sediment metagenome</name>
    <dbReference type="NCBI Taxonomy" id="412755"/>
    <lineage>
        <taxon>unclassified sequences</taxon>
        <taxon>metagenomes</taxon>
        <taxon>ecological metagenomes</taxon>
    </lineage>
</organism>
<evidence type="ECO:0000256" key="1">
    <source>
        <dbReference type="ARBA" id="ARBA00000085"/>
    </source>
</evidence>
<evidence type="ECO:0000256" key="5">
    <source>
        <dbReference type="ARBA" id="ARBA00022741"/>
    </source>
</evidence>
<gene>
    <name evidence="8" type="ORF">LCGC14_1601460</name>
</gene>
<evidence type="ECO:0000256" key="7">
    <source>
        <dbReference type="ARBA" id="ARBA00022840"/>
    </source>
</evidence>
<keyword evidence="5" id="KW-0547">Nucleotide-binding</keyword>
<keyword evidence="4" id="KW-0808">Transferase</keyword>
<dbReference type="PANTHER" id="PTHR41523:SF8">
    <property type="entry name" value="ETHYLENE RESPONSE SENSOR PROTEIN"/>
    <property type="match status" value="1"/>
</dbReference>
<comment type="catalytic activity">
    <reaction evidence="1">
        <text>ATP + protein L-histidine = ADP + protein N-phospho-L-histidine.</text>
        <dbReference type="EC" id="2.7.13.3"/>
    </reaction>
</comment>
<evidence type="ECO:0000256" key="4">
    <source>
        <dbReference type="ARBA" id="ARBA00022679"/>
    </source>
</evidence>
<evidence type="ECO:0000256" key="3">
    <source>
        <dbReference type="ARBA" id="ARBA00022553"/>
    </source>
</evidence>
<feature type="non-terminal residue" evidence="8">
    <location>
        <position position="1"/>
    </location>
</feature>
<dbReference type="AlphaFoldDB" id="A0A0F9IXL5"/>
<name>A0A0F9IXL5_9ZZZZ</name>
<keyword evidence="3" id="KW-0597">Phosphoprotein</keyword>
<dbReference type="SUPFAM" id="SSF55874">
    <property type="entry name" value="ATPase domain of HSP90 chaperone/DNA topoisomerase II/histidine kinase"/>
    <property type="match status" value="1"/>
</dbReference>
<reference evidence="8" key="1">
    <citation type="journal article" date="2015" name="Nature">
        <title>Complex archaea that bridge the gap between prokaryotes and eukaryotes.</title>
        <authorList>
            <person name="Spang A."/>
            <person name="Saw J.H."/>
            <person name="Jorgensen S.L."/>
            <person name="Zaremba-Niedzwiedzka K."/>
            <person name="Martijn J."/>
            <person name="Lind A.E."/>
            <person name="van Eijk R."/>
            <person name="Schleper C."/>
            <person name="Guy L."/>
            <person name="Ettema T.J."/>
        </authorList>
    </citation>
    <scope>NUCLEOTIDE SEQUENCE</scope>
</reference>
<evidence type="ECO:0000256" key="6">
    <source>
        <dbReference type="ARBA" id="ARBA00022777"/>
    </source>
</evidence>
<dbReference type="InterPro" id="IPR036890">
    <property type="entry name" value="HATPase_C_sf"/>
</dbReference>
<evidence type="ECO:0000256" key="2">
    <source>
        <dbReference type="ARBA" id="ARBA00012438"/>
    </source>
</evidence>
<dbReference type="Gene3D" id="3.30.565.10">
    <property type="entry name" value="Histidine kinase-like ATPase, C-terminal domain"/>
    <property type="match status" value="1"/>
</dbReference>
<protein>
    <recommendedName>
        <fullName evidence="2">histidine kinase</fullName>
        <ecNumber evidence="2">2.7.13.3</ecNumber>
    </recommendedName>
</protein>
<sequence length="100" mass="10691">ATTGFALILHELATNAAKYGALSEPDGKVLVQGDMSDDTLTLIWTETGGPELTGPPQRSGFGSQLARLSATGQLGGTIDHDWRREGVEIRLTALRDRLTQ</sequence>
<keyword evidence="7" id="KW-0067">ATP-binding</keyword>
<dbReference type="EC" id="2.7.13.3" evidence="2"/>
<keyword evidence="6" id="KW-0418">Kinase</keyword>
<proteinExistence type="predicted"/>
<dbReference type="EMBL" id="LAZR01012847">
    <property type="protein sequence ID" value="KKM24804.1"/>
    <property type="molecule type" value="Genomic_DNA"/>
</dbReference>